<organism evidence="2 3">
    <name type="scientific">Colletotrichum navitas</name>
    <dbReference type="NCBI Taxonomy" id="681940"/>
    <lineage>
        <taxon>Eukaryota</taxon>
        <taxon>Fungi</taxon>
        <taxon>Dikarya</taxon>
        <taxon>Ascomycota</taxon>
        <taxon>Pezizomycotina</taxon>
        <taxon>Sordariomycetes</taxon>
        <taxon>Hypocreomycetidae</taxon>
        <taxon>Glomerellales</taxon>
        <taxon>Glomerellaceae</taxon>
        <taxon>Colletotrichum</taxon>
        <taxon>Colletotrichum graminicola species complex</taxon>
    </lineage>
</organism>
<protein>
    <submittedName>
        <fullName evidence="2">Uncharacterized protein</fullName>
    </submittedName>
</protein>
<reference evidence="2" key="1">
    <citation type="submission" date="2021-06" db="EMBL/GenBank/DDBJ databases">
        <title>Comparative genomics, transcriptomics and evolutionary studies reveal genomic signatures of adaptation to plant cell wall in hemibiotrophic fungi.</title>
        <authorList>
            <consortium name="DOE Joint Genome Institute"/>
            <person name="Baroncelli R."/>
            <person name="Diaz J.F."/>
            <person name="Benocci T."/>
            <person name="Peng M."/>
            <person name="Battaglia E."/>
            <person name="Haridas S."/>
            <person name="Andreopoulos W."/>
            <person name="Labutti K."/>
            <person name="Pangilinan J."/>
            <person name="Floch G.L."/>
            <person name="Makela M.R."/>
            <person name="Henrissat B."/>
            <person name="Grigoriev I.V."/>
            <person name="Crouch J.A."/>
            <person name="De Vries R.P."/>
            <person name="Sukno S.A."/>
            <person name="Thon M.R."/>
        </authorList>
    </citation>
    <scope>NUCLEOTIDE SEQUENCE</scope>
    <source>
        <strain evidence="2">CBS 125086</strain>
    </source>
</reference>
<dbReference type="AlphaFoldDB" id="A0AAD8QCV0"/>
<feature type="chain" id="PRO_5042145558" evidence="1">
    <location>
        <begin position="18"/>
        <end position="234"/>
    </location>
</feature>
<sequence>MCLICICVCMYLLEGGAFSPDNARPPLPPALSPSPAYASASASSSPCAVHISGTPLIYGSGAAVVVVVVSICPPIYEYMPARPRPSVGDTRLIVDDGTMETRARESLGEVGEGETERYRVIQRENQTMSRFQARAWWWLPTPSPPAPLARFPGVSATRRPLQPQWPLPRSSALRILIKIKASHQPMAGLRLRRGLDRNAVCTHPLYIWCCRRVPPIELTASRPSGRPFMPGLPR</sequence>
<dbReference type="Proteomes" id="UP001230504">
    <property type="component" value="Unassembled WGS sequence"/>
</dbReference>
<accession>A0AAD8QCV0</accession>
<dbReference type="EMBL" id="JAHLJV010000001">
    <property type="protein sequence ID" value="KAK1600180.1"/>
    <property type="molecule type" value="Genomic_DNA"/>
</dbReference>
<evidence type="ECO:0000313" key="3">
    <source>
        <dbReference type="Proteomes" id="UP001230504"/>
    </source>
</evidence>
<evidence type="ECO:0000256" key="1">
    <source>
        <dbReference type="SAM" id="SignalP"/>
    </source>
</evidence>
<feature type="signal peptide" evidence="1">
    <location>
        <begin position="1"/>
        <end position="17"/>
    </location>
</feature>
<keyword evidence="3" id="KW-1185">Reference proteome</keyword>
<gene>
    <name evidence="2" type="ORF">LY79DRAFT_9996</name>
</gene>
<dbReference type="GeneID" id="85449525"/>
<dbReference type="RefSeq" id="XP_060420676.1">
    <property type="nucleotide sequence ID" value="XM_060565285.1"/>
</dbReference>
<proteinExistence type="predicted"/>
<evidence type="ECO:0000313" key="2">
    <source>
        <dbReference type="EMBL" id="KAK1600180.1"/>
    </source>
</evidence>
<name>A0AAD8QCV0_9PEZI</name>
<keyword evidence="1" id="KW-0732">Signal</keyword>
<comment type="caution">
    <text evidence="2">The sequence shown here is derived from an EMBL/GenBank/DDBJ whole genome shotgun (WGS) entry which is preliminary data.</text>
</comment>